<evidence type="ECO:0000313" key="2">
    <source>
        <dbReference type="EMBL" id="KAF0930767.1"/>
    </source>
</evidence>
<proteinExistence type="predicted"/>
<organism evidence="2 3">
    <name type="scientific">Oryza meyeriana var. granulata</name>
    <dbReference type="NCBI Taxonomy" id="110450"/>
    <lineage>
        <taxon>Eukaryota</taxon>
        <taxon>Viridiplantae</taxon>
        <taxon>Streptophyta</taxon>
        <taxon>Embryophyta</taxon>
        <taxon>Tracheophyta</taxon>
        <taxon>Spermatophyta</taxon>
        <taxon>Magnoliopsida</taxon>
        <taxon>Liliopsida</taxon>
        <taxon>Poales</taxon>
        <taxon>Poaceae</taxon>
        <taxon>BOP clade</taxon>
        <taxon>Oryzoideae</taxon>
        <taxon>Oryzeae</taxon>
        <taxon>Oryzinae</taxon>
        <taxon>Oryza</taxon>
        <taxon>Oryza meyeriana</taxon>
    </lineage>
</organism>
<reference evidence="2 3" key="1">
    <citation type="submission" date="2019-11" db="EMBL/GenBank/DDBJ databases">
        <title>Whole genome sequence of Oryza granulata.</title>
        <authorList>
            <person name="Li W."/>
        </authorList>
    </citation>
    <scope>NUCLEOTIDE SEQUENCE [LARGE SCALE GENOMIC DNA]</scope>
    <source>
        <strain evidence="3">cv. Menghai</strain>
        <tissue evidence="2">Leaf</tissue>
    </source>
</reference>
<name>A0A6G1F1K1_9ORYZ</name>
<protein>
    <submittedName>
        <fullName evidence="2">Uncharacterized protein</fullName>
    </submittedName>
</protein>
<gene>
    <name evidence="2" type="ORF">E2562_035020</name>
</gene>
<dbReference type="EMBL" id="SPHZ02000002">
    <property type="protein sequence ID" value="KAF0930767.1"/>
    <property type="molecule type" value="Genomic_DNA"/>
</dbReference>
<comment type="caution">
    <text evidence="2">The sequence shown here is derived from an EMBL/GenBank/DDBJ whole genome shotgun (WGS) entry which is preliminary data.</text>
</comment>
<feature type="compositionally biased region" description="Low complexity" evidence="1">
    <location>
        <begin position="143"/>
        <end position="152"/>
    </location>
</feature>
<sequence>MRTQVRGAAEVLDGMSPGWWGARPDDDVCPSSAAVVRRAPDSSVVTKALWYDSELPPGDGGSDHLHAPPRPPLPCRFPSRLLPVRGGRHAVPLRSRRRADGRRPCRVHPRDAAGPRAIHAFPTAVRATRKKPLAFLVDGNGESPRPSAAPSAARDHRLAAGSSITAPRPPWEKKERLLWANRAPSPWR</sequence>
<keyword evidence="3" id="KW-1185">Reference proteome</keyword>
<feature type="region of interest" description="Disordered" evidence="1">
    <location>
        <begin position="138"/>
        <end position="188"/>
    </location>
</feature>
<dbReference type="AlphaFoldDB" id="A0A6G1F1K1"/>
<evidence type="ECO:0000313" key="3">
    <source>
        <dbReference type="Proteomes" id="UP000479710"/>
    </source>
</evidence>
<accession>A0A6G1F1K1</accession>
<dbReference type="Proteomes" id="UP000479710">
    <property type="component" value="Unassembled WGS sequence"/>
</dbReference>
<evidence type="ECO:0000256" key="1">
    <source>
        <dbReference type="SAM" id="MobiDB-lite"/>
    </source>
</evidence>